<dbReference type="PRINTS" id="PR00249">
    <property type="entry name" value="GPCRSECRETIN"/>
</dbReference>
<evidence type="ECO:0000256" key="3">
    <source>
        <dbReference type="ARBA" id="ARBA00022989"/>
    </source>
</evidence>
<dbReference type="InterPro" id="IPR017981">
    <property type="entry name" value="GPCR_2-like_7TM"/>
</dbReference>
<dbReference type="InterPro" id="IPR000203">
    <property type="entry name" value="GPS"/>
</dbReference>
<evidence type="ECO:0000256" key="6">
    <source>
        <dbReference type="SAM" id="Phobius"/>
    </source>
</evidence>
<evidence type="ECO:0000256" key="4">
    <source>
        <dbReference type="ARBA" id="ARBA00023136"/>
    </source>
</evidence>
<feature type="region of interest" description="Disordered" evidence="5">
    <location>
        <begin position="1"/>
        <end position="25"/>
    </location>
</feature>
<gene>
    <name evidence="9" type="primary">LOC106817688</name>
</gene>
<dbReference type="GeneID" id="106817688"/>
<feature type="transmembrane region" description="Helical" evidence="6">
    <location>
        <begin position="253"/>
        <end position="277"/>
    </location>
</feature>
<feature type="transmembrane region" description="Helical" evidence="6">
    <location>
        <begin position="215"/>
        <end position="233"/>
    </location>
</feature>
<dbReference type="SUPFAM" id="SSF81321">
    <property type="entry name" value="Family A G protein-coupled receptor-like"/>
    <property type="match status" value="1"/>
</dbReference>
<dbReference type="Pfam" id="PF00002">
    <property type="entry name" value="7tm_2"/>
    <property type="match status" value="1"/>
</dbReference>
<evidence type="ECO:0000256" key="1">
    <source>
        <dbReference type="ARBA" id="ARBA00004141"/>
    </source>
</evidence>
<dbReference type="InterPro" id="IPR000832">
    <property type="entry name" value="GPCR_2_secretin-like"/>
</dbReference>
<reference evidence="9" key="1">
    <citation type="submission" date="2025-08" db="UniProtKB">
        <authorList>
            <consortium name="RefSeq"/>
        </authorList>
    </citation>
    <scope>IDENTIFICATION</scope>
</reference>
<keyword evidence="4 6" id="KW-0472">Membrane</keyword>
<accession>A0ABM1F087</accession>
<feature type="transmembrane region" description="Helical" evidence="6">
    <location>
        <begin position="289"/>
        <end position="311"/>
    </location>
</feature>
<evidence type="ECO:0000313" key="9">
    <source>
        <dbReference type="RefSeq" id="XP_014677858.1"/>
    </source>
</evidence>
<dbReference type="PANTHER" id="PTHR12011">
    <property type="entry name" value="ADHESION G-PROTEIN COUPLED RECEPTOR"/>
    <property type="match status" value="1"/>
</dbReference>
<dbReference type="RefSeq" id="XP_014677858.1">
    <property type="nucleotide sequence ID" value="XM_014822372.1"/>
</dbReference>
<dbReference type="CDD" id="cd15040">
    <property type="entry name" value="7tmB2_Adhesion"/>
    <property type="match status" value="1"/>
</dbReference>
<dbReference type="Proteomes" id="UP000695022">
    <property type="component" value="Unplaced"/>
</dbReference>
<proteinExistence type="predicted"/>
<evidence type="ECO:0000256" key="2">
    <source>
        <dbReference type="ARBA" id="ARBA00022692"/>
    </source>
</evidence>
<feature type="transmembrane region" description="Helical" evidence="6">
    <location>
        <begin position="375"/>
        <end position="398"/>
    </location>
</feature>
<evidence type="ECO:0000313" key="8">
    <source>
        <dbReference type="Proteomes" id="UP000695022"/>
    </source>
</evidence>
<protein>
    <submittedName>
        <fullName evidence="9">Adhesion G-protein coupled receptor D1-like</fullName>
    </submittedName>
</protein>
<organism evidence="8 9">
    <name type="scientific">Priapulus caudatus</name>
    <name type="common">Priapulid worm</name>
    <dbReference type="NCBI Taxonomy" id="37621"/>
    <lineage>
        <taxon>Eukaryota</taxon>
        <taxon>Metazoa</taxon>
        <taxon>Ecdysozoa</taxon>
        <taxon>Scalidophora</taxon>
        <taxon>Priapulida</taxon>
        <taxon>Priapulimorpha</taxon>
        <taxon>Priapulimorphida</taxon>
        <taxon>Priapulidae</taxon>
        <taxon>Priapulus</taxon>
    </lineage>
</organism>
<name>A0ABM1F087_PRICU</name>
<dbReference type="Pfam" id="PF01825">
    <property type="entry name" value="GPS"/>
    <property type="match status" value="1"/>
</dbReference>
<feature type="region of interest" description="Disordered" evidence="5">
    <location>
        <begin position="59"/>
        <end position="81"/>
    </location>
</feature>
<feature type="domain" description="G-protein coupled receptors family 2 profile 2" evidence="7">
    <location>
        <begin position="181"/>
        <end position="428"/>
    </location>
</feature>
<feature type="transmembrane region" description="Helical" evidence="6">
    <location>
        <begin position="404"/>
        <end position="427"/>
    </location>
</feature>
<dbReference type="SMART" id="SM00303">
    <property type="entry name" value="GPS"/>
    <property type="match status" value="1"/>
</dbReference>
<keyword evidence="2 6" id="KW-0812">Transmembrane</keyword>
<evidence type="ECO:0000259" key="7">
    <source>
        <dbReference type="PROSITE" id="PS50261"/>
    </source>
</evidence>
<keyword evidence="3 6" id="KW-1133">Transmembrane helix</keyword>
<dbReference type="PROSITE" id="PS50261">
    <property type="entry name" value="G_PROTEIN_RECEP_F2_4"/>
    <property type="match status" value="1"/>
</dbReference>
<dbReference type="PANTHER" id="PTHR12011:SF471">
    <property type="entry name" value="G-PROTEIN COUPLED RECEPTORS FAMILY 2 PROFILE 2 DOMAIN-CONTAINING PROTEIN"/>
    <property type="match status" value="1"/>
</dbReference>
<sequence length="472" mass="51378">MIQRFDGSTEVRAGTGKEGSSNSAKIRMGDGLLVSMYTRKQGTMTMTTTSPLRRDLGEAVASSMASKDTPPAAGRTSSSEVMTSQQGLLRVCLDPLRPLSQDLSVDLCYELDVPPGKKVDSINCTFLRPDDDPAKVFSTLGCVLISRTDTEVCCRCLHTTNFALLMQISDIKLSKADEVALEYLTMIGLCLSIVSLGISIGILLCLPHLRSERVFILKNLCFALLTAQILFLAGVEQVDNHDVCIAVSALLHYFFLATFFWMLCQGINVLLIVASAHKPDADAPSKTQLIVAHCVIGWATPAVIVGVSVAAKTQDYAPGNYCWLSNETGLIYAFVGPAMFVVLINTIIIVVAIVKFAGLRKHGVQYERQQQKAVAGLRAGVVLIPVMGLTWIFGLMAFSEATIAFQYLFVILNTTQGVTILIVGVIMNEEVKAEYRRVASSKIDESSGPTMMVNLRSGDMQLFKQPIDNWAE</sequence>
<feature type="transmembrane region" description="Helical" evidence="6">
    <location>
        <begin position="331"/>
        <end position="354"/>
    </location>
</feature>
<feature type="transmembrane region" description="Helical" evidence="6">
    <location>
        <begin position="183"/>
        <end position="206"/>
    </location>
</feature>
<keyword evidence="8" id="KW-1185">Reference proteome</keyword>
<dbReference type="Gene3D" id="1.20.1070.10">
    <property type="entry name" value="Rhodopsin 7-helix transmembrane proteins"/>
    <property type="match status" value="1"/>
</dbReference>
<comment type="subcellular location">
    <subcellularLocation>
        <location evidence="1">Membrane</location>
        <topology evidence="1">Multi-pass membrane protein</topology>
    </subcellularLocation>
</comment>
<evidence type="ECO:0000256" key="5">
    <source>
        <dbReference type="SAM" id="MobiDB-lite"/>
    </source>
</evidence>